<dbReference type="WBParaSite" id="RSKR_0000610200.1">
    <property type="protein sequence ID" value="RSKR_0000610200.1"/>
    <property type="gene ID" value="RSKR_0000610200"/>
</dbReference>
<evidence type="ECO:0000313" key="1">
    <source>
        <dbReference type="Proteomes" id="UP000095286"/>
    </source>
</evidence>
<accession>A0AC35TZC8</accession>
<evidence type="ECO:0000313" key="2">
    <source>
        <dbReference type="WBParaSite" id="RSKR_0000610200.1"/>
    </source>
</evidence>
<name>A0AC35TZC8_9BILA</name>
<dbReference type="Proteomes" id="UP000095286">
    <property type="component" value="Unplaced"/>
</dbReference>
<organism evidence="1 2">
    <name type="scientific">Rhabditophanes sp. KR3021</name>
    <dbReference type="NCBI Taxonomy" id="114890"/>
    <lineage>
        <taxon>Eukaryota</taxon>
        <taxon>Metazoa</taxon>
        <taxon>Ecdysozoa</taxon>
        <taxon>Nematoda</taxon>
        <taxon>Chromadorea</taxon>
        <taxon>Rhabditida</taxon>
        <taxon>Tylenchina</taxon>
        <taxon>Panagrolaimomorpha</taxon>
        <taxon>Strongyloidoidea</taxon>
        <taxon>Alloionematidae</taxon>
        <taxon>Rhabditophanes</taxon>
    </lineage>
</organism>
<sequence length="18" mass="2059">MHSITSANVNKDKILWTT</sequence>
<proteinExistence type="predicted"/>
<reference evidence="2" key="1">
    <citation type="submission" date="2016-11" db="UniProtKB">
        <authorList>
            <consortium name="WormBaseParasite"/>
        </authorList>
    </citation>
    <scope>IDENTIFICATION</scope>
    <source>
        <strain evidence="2">KR3021</strain>
    </source>
</reference>
<protein>
    <submittedName>
        <fullName evidence="2">Uncharacterized protein</fullName>
    </submittedName>
</protein>